<dbReference type="RefSeq" id="WP_171778350.1">
    <property type="nucleotide sequence ID" value="NZ_CP045273.1"/>
</dbReference>
<evidence type="ECO:0000313" key="2">
    <source>
        <dbReference type="Proteomes" id="UP000501076"/>
    </source>
</evidence>
<reference evidence="1 2" key="1">
    <citation type="submission" date="2019-10" db="EMBL/GenBank/DDBJ databases">
        <title>Complete genome sequences for adaption low water activity.</title>
        <authorList>
            <person name="Zhao L."/>
            <person name="Zhong J."/>
        </authorList>
    </citation>
    <scope>NUCLEOTIDE SEQUENCE [LARGE SCALE GENOMIC DNA]</scope>
    <source>
        <strain evidence="1 2">FDU301</strain>
        <plasmid evidence="2">pfdu301a</plasmid>
    </source>
</reference>
<dbReference type="EMBL" id="CP045273">
    <property type="protein sequence ID" value="QJX80361.1"/>
    <property type="molecule type" value="Genomic_DNA"/>
</dbReference>
<accession>A0A6M6DZQ9</accession>
<gene>
    <name evidence="1" type="ORF">FDZ14_30200</name>
</gene>
<protein>
    <submittedName>
        <fullName evidence="1">Uncharacterized protein</fullName>
    </submittedName>
</protein>
<sequence length="119" mass="13645">MKEASNVIKFEPIARHTLKLPNDGIIKLLLANRLYFNGRLLTVEEKFILRNVLEVILTKKEVDQGDNLSIGLEEAMVKALIEEKEITDDGKPVTRRHKQLFLKRIKTIINDLGRGIELV</sequence>
<geneLocation type="plasmid" evidence="2">
    <name>pfdu301a</name>
</geneLocation>
<keyword evidence="1" id="KW-0614">Plasmid</keyword>
<organism evidence="1 2">
    <name type="scientific">Priestia megaterium</name>
    <name type="common">Bacillus megaterium</name>
    <dbReference type="NCBI Taxonomy" id="1404"/>
    <lineage>
        <taxon>Bacteria</taxon>
        <taxon>Bacillati</taxon>
        <taxon>Bacillota</taxon>
        <taxon>Bacilli</taxon>
        <taxon>Bacillales</taxon>
        <taxon>Bacillaceae</taxon>
        <taxon>Priestia</taxon>
    </lineage>
</organism>
<evidence type="ECO:0000313" key="1">
    <source>
        <dbReference type="EMBL" id="QJX80361.1"/>
    </source>
</evidence>
<proteinExistence type="predicted"/>
<dbReference type="AlphaFoldDB" id="A0A6M6DZQ9"/>
<name>A0A6M6DZQ9_PRIMG</name>
<dbReference type="Proteomes" id="UP000501076">
    <property type="component" value="Plasmid pFDU301A"/>
</dbReference>